<evidence type="ECO:0000259" key="1">
    <source>
        <dbReference type="Pfam" id="PF01370"/>
    </source>
</evidence>
<dbReference type="Pfam" id="PF01370">
    <property type="entry name" value="Epimerase"/>
    <property type="match status" value="1"/>
</dbReference>
<dbReference type="InterPro" id="IPR050177">
    <property type="entry name" value="Lipid_A_modif_metabolic_enz"/>
</dbReference>
<dbReference type="SUPFAM" id="SSF51735">
    <property type="entry name" value="NAD(P)-binding Rossmann-fold domains"/>
    <property type="match status" value="1"/>
</dbReference>
<evidence type="ECO:0000313" key="2">
    <source>
        <dbReference type="EMBL" id="OGZ41751.1"/>
    </source>
</evidence>
<dbReference type="Proteomes" id="UP000176700">
    <property type="component" value="Unassembled WGS sequence"/>
</dbReference>
<dbReference type="AlphaFoldDB" id="A0A1G2FVZ7"/>
<accession>A0A1G2FVZ7</accession>
<dbReference type="PANTHER" id="PTHR43245">
    <property type="entry name" value="BIFUNCTIONAL POLYMYXIN RESISTANCE PROTEIN ARNA"/>
    <property type="match status" value="1"/>
</dbReference>
<evidence type="ECO:0000313" key="3">
    <source>
        <dbReference type="Proteomes" id="UP000176700"/>
    </source>
</evidence>
<sequence>MSNLLVIGSSGQIGTALMRICRERSIAATGLDIRPNRWDEKLTDLCLDFLVYEPSAVSHFTDIVFLATHPSARELEKNALQNEKDYRAFNHAKICAKRSGARLSIVSSQELFGIVPEKIDVFTAHTVYEKQKKDFESELYELRKENYRTGVLRVPIVFGGYDTDLERIPRLVPRWCQQALAGEPIDVTNPHKTVLLTLVDDVVVTLLDCLFESGKSFLKEVSGTSITIGHLAKLIKEVKDGNKKNDGALEMIRRGIVDTFNNLRGG</sequence>
<feature type="domain" description="NAD-dependent epimerase/dehydratase" evidence="1">
    <location>
        <begin position="5"/>
        <end position="189"/>
    </location>
</feature>
<reference evidence="2 3" key="1">
    <citation type="journal article" date="2016" name="Nat. Commun.">
        <title>Thousands of microbial genomes shed light on interconnected biogeochemical processes in an aquifer system.</title>
        <authorList>
            <person name="Anantharaman K."/>
            <person name="Brown C.T."/>
            <person name="Hug L.A."/>
            <person name="Sharon I."/>
            <person name="Castelle C.J."/>
            <person name="Probst A.J."/>
            <person name="Thomas B.C."/>
            <person name="Singh A."/>
            <person name="Wilkins M.J."/>
            <person name="Karaoz U."/>
            <person name="Brodie E.L."/>
            <person name="Williams K.H."/>
            <person name="Hubbard S.S."/>
            <person name="Banfield J.F."/>
        </authorList>
    </citation>
    <scope>NUCLEOTIDE SEQUENCE [LARGE SCALE GENOMIC DNA]</scope>
</reference>
<dbReference type="InterPro" id="IPR036291">
    <property type="entry name" value="NAD(P)-bd_dom_sf"/>
</dbReference>
<dbReference type="EMBL" id="MHNI01000026">
    <property type="protein sequence ID" value="OGZ41751.1"/>
    <property type="molecule type" value="Genomic_DNA"/>
</dbReference>
<dbReference type="Gene3D" id="3.40.50.720">
    <property type="entry name" value="NAD(P)-binding Rossmann-like Domain"/>
    <property type="match status" value="1"/>
</dbReference>
<organism evidence="2 3">
    <name type="scientific">Candidatus Ryanbacteria bacterium RIFCSPHIGHO2_01_45_13</name>
    <dbReference type="NCBI Taxonomy" id="1802112"/>
    <lineage>
        <taxon>Bacteria</taxon>
        <taxon>Candidatus Ryaniibacteriota</taxon>
    </lineage>
</organism>
<name>A0A1G2FVZ7_9BACT</name>
<dbReference type="InterPro" id="IPR001509">
    <property type="entry name" value="Epimerase_deHydtase"/>
</dbReference>
<proteinExistence type="predicted"/>
<gene>
    <name evidence="2" type="ORF">A2W41_01060</name>
</gene>
<protein>
    <recommendedName>
        <fullName evidence="1">NAD-dependent epimerase/dehydratase domain-containing protein</fullName>
    </recommendedName>
</protein>
<comment type="caution">
    <text evidence="2">The sequence shown here is derived from an EMBL/GenBank/DDBJ whole genome shotgun (WGS) entry which is preliminary data.</text>
</comment>